<name>A0A9D1UKU1_9CORY</name>
<feature type="DNA-binding region" description="H-T-H motif" evidence="4">
    <location>
        <begin position="32"/>
        <end position="51"/>
    </location>
</feature>
<dbReference type="GO" id="GO:0003700">
    <property type="term" value="F:DNA-binding transcription factor activity"/>
    <property type="evidence" value="ECO:0007669"/>
    <property type="project" value="TreeGrafter"/>
</dbReference>
<dbReference type="EMBL" id="DXGC01000073">
    <property type="protein sequence ID" value="HIW91604.1"/>
    <property type="molecule type" value="Genomic_DNA"/>
</dbReference>
<dbReference type="InterPro" id="IPR050109">
    <property type="entry name" value="HTH-type_TetR-like_transc_reg"/>
</dbReference>
<proteinExistence type="predicted"/>
<evidence type="ECO:0000256" key="1">
    <source>
        <dbReference type="ARBA" id="ARBA00023015"/>
    </source>
</evidence>
<evidence type="ECO:0000313" key="7">
    <source>
        <dbReference type="Proteomes" id="UP000824190"/>
    </source>
</evidence>
<dbReference type="PANTHER" id="PTHR30055:SF148">
    <property type="entry name" value="TETR-FAMILY TRANSCRIPTIONAL REGULATOR"/>
    <property type="match status" value="1"/>
</dbReference>
<dbReference type="InterPro" id="IPR001647">
    <property type="entry name" value="HTH_TetR"/>
</dbReference>
<accession>A0A9D1UKU1</accession>
<dbReference type="Pfam" id="PF00440">
    <property type="entry name" value="TetR_N"/>
    <property type="match status" value="1"/>
</dbReference>
<dbReference type="GO" id="GO:0000976">
    <property type="term" value="F:transcription cis-regulatory region binding"/>
    <property type="evidence" value="ECO:0007669"/>
    <property type="project" value="TreeGrafter"/>
</dbReference>
<dbReference type="AlphaFoldDB" id="A0A9D1UKU1"/>
<dbReference type="Proteomes" id="UP000824190">
    <property type="component" value="Unassembled WGS sequence"/>
</dbReference>
<keyword evidence="2 4" id="KW-0238">DNA-binding</keyword>
<keyword evidence="1" id="KW-0805">Transcription regulation</keyword>
<sequence length="202" mass="22624">MAENRRRGAELEAAILEAAWELLTESGVPGLSMDAVARRAKTSKHVLYRRWQSNEELLRAAVRHYGENREEFVPDTGTLRGDLLAMLQDANDNGTMAGLISVFAHSAFVTGNIAPEELRRELLGDRLTRTEKIFARAAERGEVVLDRVSPRVLRVPFDLFRNDYMLALRKLPEEDLVAIVDEVTIPLLRGAGAFRNRGGDAR</sequence>
<dbReference type="InterPro" id="IPR011075">
    <property type="entry name" value="TetR_C"/>
</dbReference>
<evidence type="ECO:0000256" key="4">
    <source>
        <dbReference type="PROSITE-ProRule" id="PRU00335"/>
    </source>
</evidence>
<dbReference type="PANTHER" id="PTHR30055">
    <property type="entry name" value="HTH-TYPE TRANSCRIPTIONAL REGULATOR RUTR"/>
    <property type="match status" value="1"/>
</dbReference>
<keyword evidence="3" id="KW-0804">Transcription</keyword>
<dbReference type="PRINTS" id="PR00455">
    <property type="entry name" value="HTHTETR"/>
</dbReference>
<evidence type="ECO:0000313" key="6">
    <source>
        <dbReference type="EMBL" id="HIW91604.1"/>
    </source>
</evidence>
<dbReference type="Gene3D" id="1.10.357.10">
    <property type="entry name" value="Tetracycline Repressor, domain 2"/>
    <property type="match status" value="1"/>
</dbReference>
<evidence type="ECO:0000256" key="3">
    <source>
        <dbReference type="ARBA" id="ARBA00023163"/>
    </source>
</evidence>
<dbReference type="Pfam" id="PF16859">
    <property type="entry name" value="TetR_C_11"/>
    <property type="match status" value="1"/>
</dbReference>
<dbReference type="InterPro" id="IPR009057">
    <property type="entry name" value="Homeodomain-like_sf"/>
</dbReference>
<protein>
    <submittedName>
        <fullName evidence="6">TetR/AcrR family transcriptional regulator</fullName>
    </submittedName>
</protein>
<organism evidence="6 7">
    <name type="scientific">Candidatus Corynebacterium avicola</name>
    <dbReference type="NCBI Taxonomy" id="2838527"/>
    <lineage>
        <taxon>Bacteria</taxon>
        <taxon>Bacillati</taxon>
        <taxon>Actinomycetota</taxon>
        <taxon>Actinomycetes</taxon>
        <taxon>Mycobacteriales</taxon>
        <taxon>Corynebacteriaceae</taxon>
        <taxon>Corynebacterium</taxon>
    </lineage>
</organism>
<reference evidence="6" key="1">
    <citation type="journal article" date="2021" name="PeerJ">
        <title>Extensive microbial diversity within the chicken gut microbiome revealed by metagenomics and culture.</title>
        <authorList>
            <person name="Gilroy R."/>
            <person name="Ravi A."/>
            <person name="Getino M."/>
            <person name="Pursley I."/>
            <person name="Horton D.L."/>
            <person name="Alikhan N.F."/>
            <person name="Baker D."/>
            <person name="Gharbi K."/>
            <person name="Hall N."/>
            <person name="Watson M."/>
            <person name="Adriaenssens E.M."/>
            <person name="Foster-Nyarko E."/>
            <person name="Jarju S."/>
            <person name="Secka A."/>
            <person name="Antonio M."/>
            <person name="Oren A."/>
            <person name="Chaudhuri R.R."/>
            <person name="La Ragione R."/>
            <person name="Hildebrand F."/>
            <person name="Pallen M.J."/>
        </authorList>
    </citation>
    <scope>NUCLEOTIDE SEQUENCE</scope>
    <source>
        <strain evidence="6">CHK32-1732</strain>
    </source>
</reference>
<comment type="caution">
    <text evidence="6">The sequence shown here is derived from an EMBL/GenBank/DDBJ whole genome shotgun (WGS) entry which is preliminary data.</text>
</comment>
<gene>
    <name evidence="6" type="ORF">H9870_08090</name>
</gene>
<reference evidence="6" key="2">
    <citation type="submission" date="2021-04" db="EMBL/GenBank/DDBJ databases">
        <authorList>
            <person name="Gilroy R."/>
        </authorList>
    </citation>
    <scope>NUCLEOTIDE SEQUENCE</scope>
    <source>
        <strain evidence="6">CHK32-1732</strain>
    </source>
</reference>
<dbReference type="SUPFAM" id="SSF48498">
    <property type="entry name" value="Tetracyclin repressor-like, C-terminal domain"/>
    <property type="match status" value="1"/>
</dbReference>
<dbReference type="Gene3D" id="1.10.10.60">
    <property type="entry name" value="Homeodomain-like"/>
    <property type="match status" value="1"/>
</dbReference>
<dbReference type="SUPFAM" id="SSF46689">
    <property type="entry name" value="Homeodomain-like"/>
    <property type="match status" value="1"/>
</dbReference>
<feature type="domain" description="HTH tetR-type" evidence="5">
    <location>
        <begin position="9"/>
        <end position="69"/>
    </location>
</feature>
<evidence type="ECO:0000256" key="2">
    <source>
        <dbReference type="ARBA" id="ARBA00023125"/>
    </source>
</evidence>
<evidence type="ECO:0000259" key="5">
    <source>
        <dbReference type="PROSITE" id="PS50977"/>
    </source>
</evidence>
<dbReference type="InterPro" id="IPR036271">
    <property type="entry name" value="Tet_transcr_reg_TetR-rel_C_sf"/>
</dbReference>
<dbReference type="PROSITE" id="PS50977">
    <property type="entry name" value="HTH_TETR_2"/>
    <property type="match status" value="1"/>
</dbReference>